<dbReference type="InterPro" id="IPR014547">
    <property type="entry name" value="UCP028477"/>
</dbReference>
<name>A0ABZ0CTF9_9BURK</name>
<dbReference type="RefSeq" id="WP_316700979.1">
    <property type="nucleotide sequence ID" value="NZ_CP136336.1"/>
</dbReference>
<reference evidence="2 3" key="1">
    <citation type="submission" date="2023-10" db="EMBL/GenBank/DDBJ databases">
        <title>Bacteria for the degradation of biodegradable plastic PBAT(Polybutylene adipate terephthalate).</title>
        <authorList>
            <person name="Weon H.-Y."/>
            <person name="Yeon J."/>
        </authorList>
    </citation>
    <scope>NUCLEOTIDE SEQUENCE [LARGE SCALE GENOMIC DNA]</scope>
    <source>
        <strain evidence="2 3">SBD 7-3</strain>
    </source>
</reference>
<sequence length="301" mass="33570">MISRWVARAAVLLALCGAVFAAQASSYRFCDKPLDLDAAQKDRLFRLGGVIKTALEEHAAGGVALMSRSGLDLARFGHRYSHAGVSLKANTDIPWAVRQLYYACDEGRPRLYDQGISGFLLGTEDPKEGYVSIVFLPEADARRLEAAALDKHGALSLLAGVYSANAFAFSDQYQNCNQWVAELLAGAWSDTPIGSRREAQQWLAQHDYQPSRFDIHHRWMLSLAMVFVPWLHRDDHPIDDLREASLRISMPVAIEAFVRQQVPGATRMEFCHNERHMVVRRGWEPIAEGCTPGDGDTVVPY</sequence>
<evidence type="ECO:0000313" key="2">
    <source>
        <dbReference type="EMBL" id="WOB08268.1"/>
    </source>
</evidence>
<dbReference type="PIRSF" id="PIRSF028477">
    <property type="entry name" value="UCP028477"/>
    <property type="match status" value="1"/>
</dbReference>
<feature type="signal peptide" evidence="1">
    <location>
        <begin position="1"/>
        <end position="24"/>
    </location>
</feature>
<organism evidence="2 3">
    <name type="scientific">Piscinibacter gummiphilus</name>
    <dbReference type="NCBI Taxonomy" id="946333"/>
    <lineage>
        <taxon>Bacteria</taxon>
        <taxon>Pseudomonadati</taxon>
        <taxon>Pseudomonadota</taxon>
        <taxon>Betaproteobacteria</taxon>
        <taxon>Burkholderiales</taxon>
        <taxon>Sphaerotilaceae</taxon>
        <taxon>Piscinibacter</taxon>
    </lineage>
</organism>
<feature type="chain" id="PRO_5045859590" evidence="1">
    <location>
        <begin position="25"/>
        <end position="301"/>
    </location>
</feature>
<keyword evidence="1" id="KW-0732">Signal</keyword>
<dbReference type="Pfam" id="PF09916">
    <property type="entry name" value="DUF2145"/>
    <property type="match status" value="1"/>
</dbReference>
<dbReference type="Proteomes" id="UP001303946">
    <property type="component" value="Chromosome"/>
</dbReference>
<dbReference type="EMBL" id="CP136336">
    <property type="protein sequence ID" value="WOB08268.1"/>
    <property type="molecule type" value="Genomic_DNA"/>
</dbReference>
<evidence type="ECO:0000313" key="3">
    <source>
        <dbReference type="Proteomes" id="UP001303946"/>
    </source>
</evidence>
<evidence type="ECO:0000256" key="1">
    <source>
        <dbReference type="SAM" id="SignalP"/>
    </source>
</evidence>
<accession>A0ABZ0CTF9</accession>
<protein>
    <submittedName>
        <fullName evidence="2">DUF2145 domain-containing protein</fullName>
    </submittedName>
</protein>
<keyword evidence="3" id="KW-1185">Reference proteome</keyword>
<gene>
    <name evidence="2" type="ORF">RXV79_25635</name>
</gene>
<proteinExistence type="predicted"/>